<proteinExistence type="inferred from homology"/>
<organism evidence="7 8">
    <name type="scientific">Neolecta irregularis (strain DAH-3)</name>
    <dbReference type="NCBI Taxonomy" id="1198029"/>
    <lineage>
        <taxon>Eukaryota</taxon>
        <taxon>Fungi</taxon>
        <taxon>Dikarya</taxon>
        <taxon>Ascomycota</taxon>
        <taxon>Taphrinomycotina</taxon>
        <taxon>Neolectales</taxon>
        <taxon>Neolectaceae</taxon>
        <taxon>Neolecta</taxon>
    </lineage>
</organism>
<dbReference type="SUPFAM" id="SSF51905">
    <property type="entry name" value="FAD/NAD(P)-binding domain"/>
    <property type="match status" value="1"/>
</dbReference>
<evidence type="ECO:0000313" key="7">
    <source>
        <dbReference type="EMBL" id="OLL22120.1"/>
    </source>
</evidence>
<dbReference type="AlphaFoldDB" id="A0A1U7LHI5"/>
<dbReference type="STRING" id="1198029.A0A1U7LHI5"/>
<dbReference type="GO" id="GO:0004499">
    <property type="term" value="F:N,N-dimethylaniline monooxygenase activity"/>
    <property type="evidence" value="ECO:0007669"/>
    <property type="project" value="InterPro"/>
</dbReference>
<dbReference type="GO" id="GO:0050661">
    <property type="term" value="F:NADP binding"/>
    <property type="evidence" value="ECO:0007669"/>
    <property type="project" value="InterPro"/>
</dbReference>
<dbReference type="OrthoDB" id="66881at2759"/>
<comment type="cofactor">
    <cofactor evidence="1">
        <name>FAD</name>
        <dbReference type="ChEBI" id="CHEBI:57692"/>
    </cofactor>
</comment>
<keyword evidence="8" id="KW-1185">Reference proteome</keyword>
<evidence type="ECO:0000256" key="2">
    <source>
        <dbReference type="ARBA" id="ARBA00009183"/>
    </source>
</evidence>
<gene>
    <name evidence="7" type="ORF">NEOLI_001374</name>
</gene>
<dbReference type="InterPro" id="IPR020946">
    <property type="entry name" value="Flavin_mOase-like"/>
</dbReference>
<dbReference type="Proteomes" id="UP000186594">
    <property type="component" value="Unassembled WGS sequence"/>
</dbReference>
<dbReference type="InterPro" id="IPR036188">
    <property type="entry name" value="FAD/NAD-bd_sf"/>
</dbReference>
<dbReference type="FunFam" id="3.50.50.60:FF:000023">
    <property type="entry name" value="Dimethylaniline monooxygenase [N-oxide-forming]"/>
    <property type="match status" value="1"/>
</dbReference>
<evidence type="ECO:0000313" key="8">
    <source>
        <dbReference type="Proteomes" id="UP000186594"/>
    </source>
</evidence>
<name>A0A1U7LHI5_NEOID</name>
<keyword evidence="5" id="KW-0521">NADP</keyword>
<comment type="caution">
    <text evidence="7">The sequence shown here is derived from an EMBL/GenBank/DDBJ whole genome shotgun (WGS) entry which is preliminary data.</text>
</comment>
<protein>
    <submittedName>
        <fullName evidence="7">Dimethylaniline monooxygenase [N-oxide-forming] 5</fullName>
    </submittedName>
</protein>
<dbReference type="PANTHER" id="PTHR23023">
    <property type="entry name" value="DIMETHYLANILINE MONOOXYGENASE"/>
    <property type="match status" value="1"/>
</dbReference>
<dbReference type="InterPro" id="IPR050346">
    <property type="entry name" value="FMO-like"/>
</dbReference>
<dbReference type="EMBL" id="LXFE01003900">
    <property type="protein sequence ID" value="OLL22120.1"/>
    <property type="molecule type" value="Genomic_DNA"/>
</dbReference>
<comment type="similarity">
    <text evidence="2">Belongs to the FMO family.</text>
</comment>
<dbReference type="Pfam" id="PF00743">
    <property type="entry name" value="FMO-like"/>
    <property type="match status" value="1"/>
</dbReference>
<keyword evidence="4" id="KW-0274">FAD</keyword>
<evidence type="ECO:0000256" key="1">
    <source>
        <dbReference type="ARBA" id="ARBA00001974"/>
    </source>
</evidence>
<evidence type="ECO:0000256" key="6">
    <source>
        <dbReference type="ARBA" id="ARBA00023002"/>
    </source>
</evidence>
<dbReference type="GO" id="GO:0050660">
    <property type="term" value="F:flavin adenine dinucleotide binding"/>
    <property type="evidence" value="ECO:0007669"/>
    <property type="project" value="InterPro"/>
</dbReference>
<dbReference type="Gene3D" id="3.50.50.60">
    <property type="entry name" value="FAD/NAD(P)-binding domain"/>
    <property type="match status" value="2"/>
</dbReference>
<sequence>MDVLLSRFVCSLPRSLLQNVFQKTSAILLGSTPEYLKPKGGLFEGHPTIKSDLFDKISRGKINVKPAITKFSKNSILFADGRKEEFDTVIFCTGYNIGFPFFDQTVIAPKDNKISLYKMIVPPTHRNIFFIGLVQPLGAIMPVAEIQTRWAISMLQRPELLPTPPSMYAWIAHDQDRRRKRYMASSRHTIEVDWLPYMDLLAKDIGCRPTFWRVLYQNRSVRLAFKTCFGTPKTEYFRILKTSHSCSKFVLGRLSTECDLGKE</sequence>
<keyword evidence="6" id="KW-0560">Oxidoreductase</keyword>
<accession>A0A1U7LHI5</accession>
<evidence type="ECO:0000256" key="4">
    <source>
        <dbReference type="ARBA" id="ARBA00022827"/>
    </source>
</evidence>
<keyword evidence="3" id="KW-0285">Flavoprotein</keyword>
<evidence type="ECO:0000256" key="5">
    <source>
        <dbReference type="ARBA" id="ARBA00022857"/>
    </source>
</evidence>
<keyword evidence="7" id="KW-0503">Monooxygenase</keyword>
<evidence type="ECO:0000256" key="3">
    <source>
        <dbReference type="ARBA" id="ARBA00022630"/>
    </source>
</evidence>
<reference evidence="7 8" key="1">
    <citation type="submission" date="2016-04" db="EMBL/GenBank/DDBJ databases">
        <title>Evolutionary innovation and constraint leading to complex multicellularity in the Ascomycota.</title>
        <authorList>
            <person name="Cisse O."/>
            <person name="Nguyen A."/>
            <person name="Hewitt D.A."/>
            <person name="Jedd G."/>
            <person name="Stajich J.E."/>
        </authorList>
    </citation>
    <scope>NUCLEOTIDE SEQUENCE [LARGE SCALE GENOMIC DNA]</scope>
    <source>
        <strain evidence="7 8">DAH-3</strain>
    </source>
</reference>